<dbReference type="PROSITE" id="PS51257">
    <property type="entry name" value="PROKAR_LIPOPROTEIN"/>
    <property type="match status" value="1"/>
</dbReference>
<comment type="caution">
    <text evidence="3">The sequence shown here is derived from an EMBL/GenBank/DDBJ whole genome shotgun (WGS) entry which is preliminary data.</text>
</comment>
<keyword evidence="2" id="KW-0732">Signal</keyword>
<proteinExistence type="predicted"/>
<evidence type="ECO:0000313" key="3">
    <source>
        <dbReference type="EMBL" id="GEQ76244.1"/>
    </source>
</evidence>
<name>A0A5A7MH42_COMTE</name>
<feature type="chain" id="PRO_5022863987" description="CAP domain-containing protein" evidence="2">
    <location>
        <begin position="18"/>
        <end position="360"/>
    </location>
</feature>
<evidence type="ECO:0008006" key="5">
    <source>
        <dbReference type="Google" id="ProtNLM"/>
    </source>
</evidence>
<reference evidence="3 4" key="1">
    <citation type="journal article" date="2019" name="Microbiol. Resour. Announc.">
        <title>Draft Genome Sequence of Comamonas testosteroni TA441, a Bacterium That Has a Cryptic Phenol Degradation Gene Cluster.</title>
        <authorList>
            <person name="Arai H."/>
            <person name="Ishii M."/>
        </authorList>
    </citation>
    <scope>NUCLEOTIDE SEQUENCE [LARGE SCALE GENOMIC DNA]</scope>
    <source>
        <strain evidence="3 4">TA441</strain>
    </source>
</reference>
<dbReference type="Gene3D" id="3.40.33.10">
    <property type="entry name" value="CAP"/>
    <property type="match status" value="1"/>
</dbReference>
<protein>
    <recommendedName>
        <fullName evidence="5">CAP domain-containing protein</fullName>
    </recommendedName>
</protein>
<dbReference type="Proteomes" id="UP000323105">
    <property type="component" value="Unassembled WGS sequence"/>
</dbReference>
<dbReference type="EMBL" id="BKBW01000006">
    <property type="protein sequence ID" value="GEQ76244.1"/>
    <property type="molecule type" value="Genomic_DNA"/>
</dbReference>
<feature type="signal peptide" evidence="2">
    <location>
        <begin position="1"/>
        <end position="17"/>
    </location>
</feature>
<dbReference type="RefSeq" id="WP_149356096.1">
    <property type="nucleotide sequence ID" value="NZ_BKBW01000006.1"/>
</dbReference>
<evidence type="ECO:0000256" key="2">
    <source>
        <dbReference type="SAM" id="SignalP"/>
    </source>
</evidence>
<feature type="compositionally biased region" description="Gly residues" evidence="1">
    <location>
        <begin position="26"/>
        <end position="37"/>
    </location>
</feature>
<organism evidence="3 4">
    <name type="scientific">Comamonas testosteroni</name>
    <name type="common">Pseudomonas testosteroni</name>
    <dbReference type="NCBI Taxonomy" id="285"/>
    <lineage>
        <taxon>Bacteria</taxon>
        <taxon>Pseudomonadati</taxon>
        <taxon>Pseudomonadota</taxon>
        <taxon>Betaproteobacteria</taxon>
        <taxon>Burkholderiales</taxon>
        <taxon>Comamonadaceae</taxon>
        <taxon>Comamonas</taxon>
    </lineage>
</organism>
<evidence type="ECO:0000256" key="1">
    <source>
        <dbReference type="SAM" id="MobiDB-lite"/>
    </source>
</evidence>
<sequence>MKISSTLSIVAIACVLAACGGGGGGGGDSSSGGGSNNNGGSTPPAEVIPPSNSAYPTAIEKSTYTEKDKVDIYSTINNFRTTCGFSSIKQNSLLDTAANGHAIYLQSNSTIGHTQNSGNINFTGATLLNRANAAGYQPSVLAEIAGSNNGGTLLAGTSPSGIKISKDAPTGQALINSLFSTVYHLSGATKEWSEMGIGYSASGNLTPLPGETMYYAAAVVNFGVPAGSNAPVYTGGKIRSFPCDGIDGVSPIFTTEIPSPYPARDFNASPMGTPIMLASAAGGSIEISKASITAVGASTSVAVKILNSADDVHKLVANSEAFAIPDLPLAEDTSYSVAISGTADAKPFTTSFTFKTGKQN</sequence>
<accession>A0A5A7MH42</accession>
<feature type="region of interest" description="Disordered" evidence="1">
    <location>
        <begin position="26"/>
        <end position="54"/>
    </location>
</feature>
<dbReference type="AlphaFoldDB" id="A0A5A7MH42"/>
<dbReference type="InterPro" id="IPR035940">
    <property type="entry name" value="CAP_sf"/>
</dbReference>
<gene>
    <name evidence="3" type="ORF">CTTA_3249</name>
</gene>
<evidence type="ECO:0000313" key="4">
    <source>
        <dbReference type="Proteomes" id="UP000323105"/>
    </source>
</evidence>